<dbReference type="OrthoDB" id="3257768at2759"/>
<dbReference type="Proteomes" id="UP000001194">
    <property type="component" value="Unassembled WGS sequence"/>
</dbReference>
<name>B0D2Z8_LACBS</name>
<feature type="region of interest" description="Disordered" evidence="1">
    <location>
        <begin position="211"/>
        <end position="252"/>
    </location>
</feature>
<protein>
    <submittedName>
        <fullName evidence="2">Predicted protein</fullName>
    </submittedName>
</protein>
<dbReference type="PANTHER" id="PTHR33104:SF2">
    <property type="entry name" value="CXC3 LIKE CYSTEINE CLUSTER DOMAIN-CONTAINING PROTEIN"/>
    <property type="match status" value="1"/>
</dbReference>
<evidence type="ECO:0000313" key="2">
    <source>
        <dbReference type="EMBL" id="EDR10837.1"/>
    </source>
</evidence>
<dbReference type="RefSeq" id="XP_001878138.1">
    <property type="nucleotide sequence ID" value="XM_001878103.1"/>
</dbReference>
<dbReference type="KEGG" id="lbc:LACBIDRAFT_324770"/>
<proteinExistence type="predicted"/>
<dbReference type="InParanoid" id="B0D2Z8"/>
<feature type="compositionally biased region" description="Basic and acidic residues" evidence="1">
    <location>
        <begin position="213"/>
        <end position="232"/>
    </location>
</feature>
<evidence type="ECO:0000256" key="1">
    <source>
        <dbReference type="SAM" id="MobiDB-lite"/>
    </source>
</evidence>
<dbReference type="PANTHER" id="PTHR33104">
    <property type="entry name" value="SI:DKEY-29D5.2"/>
    <property type="match status" value="1"/>
</dbReference>
<evidence type="ECO:0000313" key="3">
    <source>
        <dbReference type="Proteomes" id="UP000001194"/>
    </source>
</evidence>
<accession>B0D2Z8</accession>
<dbReference type="GeneID" id="6074116"/>
<gene>
    <name evidence="2" type="ORF">LACBIDRAFT_324770</name>
</gene>
<organism evidence="3">
    <name type="scientific">Laccaria bicolor (strain S238N-H82 / ATCC MYA-4686)</name>
    <name type="common">Bicoloured deceiver</name>
    <name type="synonym">Laccaria laccata var. bicolor</name>
    <dbReference type="NCBI Taxonomy" id="486041"/>
    <lineage>
        <taxon>Eukaryota</taxon>
        <taxon>Fungi</taxon>
        <taxon>Dikarya</taxon>
        <taxon>Basidiomycota</taxon>
        <taxon>Agaricomycotina</taxon>
        <taxon>Agaricomycetes</taxon>
        <taxon>Agaricomycetidae</taxon>
        <taxon>Agaricales</taxon>
        <taxon>Agaricineae</taxon>
        <taxon>Hydnangiaceae</taxon>
        <taxon>Laccaria</taxon>
    </lineage>
</organism>
<dbReference type="EMBL" id="DS547096">
    <property type="protein sequence ID" value="EDR10837.1"/>
    <property type="molecule type" value="Genomic_DNA"/>
</dbReference>
<dbReference type="InterPro" id="IPR040521">
    <property type="entry name" value="KDZ"/>
</dbReference>
<dbReference type="Pfam" id="PF18758">
    <property type="entry name" value="KDZ"/>
    <property type="match status" value="1"/>
</dbReference>
<dbReference type="AlphaFoldDB" id="B0D2Z8"/>
<keyword evidence="3" id="KW-1185">Reference proteome</keyword>
<reference evidence="2 3" key="1">
    <citation type="journal article" date="2008" name="Nature">
        <title>The genome of Laccaria bicolor provides insights into mycorrhizal symbiosis.</title>
        <authorList>
            <person name="Martin F."/>
            <person name="Aerts A."/>
            <person name="Ahren D."/>
            <person name="Brun A."/>
            <person name="Danchin E.G.J."/>
            <person name="Duchaussoy F."/>
            <person name="Gibon J."/>
            <person name="Kohler A."/>
            <person name="Lindquist E."/>
            <person name="Pereda V."/>
            <person name="Salamov A."/>
            <person name="Shapiro H.J."/>
            <person name="Wuyts J."/>
            <person name="Blaudez D."/>
            <person name="Buee M."/>
            <person name="Brokstein P."/>
            <person name="Canbaeck B."/>
            <person name="Cohen D."/>
            <person name="Courty P.E."/>
            <person name="Coutinho P.M."/>
            <person name="Delaruelle C."/>
            <person name="Detter J.C."/>
            <person name="Deveau A."/>
            <person name="DiFazio S."/>
            <person name="Duplessis S."/>
            <person name="Fraissinet-Tachet L."/>
            <person name="Lucic E."/>
            <person name="Frey-Klett P."/>
            <person name="Fourrey C."/>
            <person name="Feussner I."/>
            <person name="Gay G."/>
            <person name="Grimwood J."/>
            <person name="Hoegger P.J."/>
            <person name="Jain P."/>
            <person name="Kilaru S."/>
            <person name="Labbe J."/>
            <person name="Lin Y.C."/>
            <person name="Legue V."/>
            <person name="Le Tacon F."/>
            <person name="Marmeisse R."/>
            <person name="Melayah D."/>
            <person name="Montanini B."/>
            <person name="Muratet M."/>
            <person name="Nehls U."/>
            <person name="Niculita-Hirzel H."/>
            <person name="Oudot-Le Secq M.P."/>
            <person name="Peter M."/>
            <person name="Quesneville H."/>
            <person name="Rajashekar B."/>
            <person name="Reich M."/>
            <person name="Rouhier N."/>
            <person name="Schmutz J."/>
            <person name="Yin T."/>
            <person name="Chalot M."/>
            <person name="Henrissat B."/>
            <person name="Kuees U."/>
            <person name="Lucas S."/>
            <person name="Van de Peer Y."/>
            <person name="Podila G.K."/>
            <person name="Polle A."/>
            <person name="Pukkila P.J."/>
            <person name="Richardson P.M."/>
            <person name="Rouze P."/>
            <person name="Sanders I.R."/>
            <person name="Stajich J.E."/>
            <person name="Tunlid A."/>
            <person name="Tuskan G."/>
            <person name="Grigoriev I.V."/>
        </authorList>
    </citation>
    <scope>NUCLEOTIDE SEQUENCE [LARGE SCALE GENOMIC DNA]</scope>
    <source>
        <strain evidence="3">S238N-H82 / ATCC MYA-4686</strain>
    </source>
</reference>
<sequence>MGVALNCGSSDITIMPLEVESSETIDNGPRSLFKSSNIWFSRPRSTAIRLRAPISPERFFTVTFMQFQLILLTLKAFSGSECRSKNFAPPTSKIKKTRHHSKIVTQQASQPCVLMWQMTVDRSDRRILGGCRQKSSWLDSTVRWGHDLKHTTGCSETWHLFHSARLHALYMGPRCVSQIDLVCMHVVTVIVLQSLMSYFYERPKITSVKKTRRHEDDAHYNSESELELKGLDNNRGTKRVREEEPPAGPSAEAKCRYQGASIEMAKWMPELGCLLNLMFSREVGPNTPCRCGSAPSVRCQECKHNPYSCRECLIEDHIHQPLHWVEEWNGQYFAKCSLSAIGSVFYFGHDGAICPHTPTSHQGKSLSMTILHTNGVHSFPSDVALGSIFASSKSWNTGSKLCRMPASWFQYGTRLEINSKRACVGFKAGDMRRLTQQKGVDVTGIVAVVCACHAIFRPGAMVDLYVGERYSHVDYAVANALSGVPPELWTTLTYDVACQYSINFMKRMKSYFGHLVDIAFPSMHLLAHKEDCQFRYALAYAEGVGRTHGETVEHPWSEGNQAGGSTQEMNAGHHHDTLDEFHGFWNWMKIQKMGDYLCGRLVEEYRELREVTENFDLANEAISEELCSEWAKLSTQPMQGAKKQWQSVFHYKSGKYCEVSATKAEVGEVSLSTATNSIKQGSTAFINGGITLLLRHDEPELAENPEDQDLGLPSDFDQGDRERLCLDSFAQIEKSLLEGLAHDALAAVREHIKHKKAYLQLKDEVIRNQGANTRAQGILKRAQNLTLTHANRYNFIRERLLLLGLSANDSTFRPLSTKDDLWMYSFNTSRTRRSEGLEPWYWTMRPVGNATDKEMQEWMLEDSQWIASDGFISEPCAIITMRKSTF</sequence>
<dbReference type="HOGENOM" id="CLU_325425_0_0_1"/>